<keyword evidence="8 14" id="KW-0862">Zinc</keyword>
<dbReference type="CDD" id="cd00114">
    <property type="entry name" value="LIGANc"/>
    <property type="match status" value="1"/>
</dbReference>
<proteinExistence type="inferred from homology"/>
<comment type="catalytic activity">
    <reaction evidence="12 14 15">
        <text>NAD(+) + (deoxyribonucleotide)n-3'-hydroxyl + 5'-phospho-(deoxyribonucleotide)m = (deoxyribonucleotide)n+m + AMP + beta-nicotinamide D-nucleotide.</text>
        <dbReference type="EC" id="6.5.1.2"/>
    </reaction>
</comment>
<dbReference type="SUPFAM" id="SSF52113">
    <property type="entry name" value="BRCT domain"/>
    <property type="match status" value="1"/>
</dbReference>
<evidence type="ECO:0000256" key="5">
    <source>
        <dbReference type="ARBA" id="ARBA00022705"/>
    </source>
</evidence>
<dbReference type="Gene3D" id="2.40.50.140">
    <property type="entry name" value="Nucleic acid-binding proteins"/>
    <property type="match status" value="1"/>
</dbReference>
<dbReference type="SUPFAM" id="SSF56091">
    <property type="entry name" value="DNA ligase/mRNA capping enzyme, catalytic domain"/>
    <property type="match status" value="1"/>
</dbReference>
<evidence type="ECO:0000256" key="11">
    <source>
        <dbReference type="ARBA" id="ARBA00023204"/>
    </source>
</evidence>
<dbReference type="InterPro" id="IPR041663">
    <property type="entry name" value="DisA/LigA_HHH"/>
</dbReference>
<feature type="binding site" evidence="14">
    <location>
        <position position="111"/>
    </location>
    <ligand>
        <name>NAD(+)</name>
        <dbReference type="ChEBI" id="CHEBI:57540"/>
    </ligand>
</feature>
<keyword evidence="14" id="KW-0464">Manganese</keyword>
<evidence type="ECO:0000256" key="6">
    <source>
        <dbReference type="ARBA" id="ARBA00022723"/>
    </source>
</evidence>
<gene>
    <name evidence="14 18" type="primary">ligA</name>
    <name evidence="18" type="ORF">J2I48_01720</name>
</gene>
<feature type="compositionally biased region" description="Basic and acidic residues" evidence="16">
    <location>
        <begin position="158"/>
        <end position="172"/>
    </location>
</feature>
<dbReference type="GO" id="GO:0006260">
    <property type="term" value="P:DNA replication"/>
    <property type="evidence" value="ECO:0007669"/>
    <property type="project" value="UniProtKB-KW"/>
</dbReference>
<comment type="function">
    <text evidence="1 14">DNA ligase that catalyzes the formation of phosphodiester linkages between 5'-phosphoryl and 3'-hydroxyl groups in double-stranded DNA using NAD as a coenzyme and as the energy source for the reaction. It is essential for DNA replication and repair of damaged DNA.</text>
</comment>
<dbReference type="SMART" id="SM00532">
    <property type="entry name" value="LIGANc"/>
    <property type="match status" value="1"/>
</dbReference>
<dbReference type="Gene3D" id="3.40.50.10190">
    <property type="entry name" value="BRCT domain"/>
    <property type="match status" value="1"/>
</dbReference>
<feature type="binding site" evidence="14">
    <location>
        <position position="134"/>
    </location>
    <ligand>
        <name>NAD(+)</name>
        <dbReference type="ChEBI" id="CHEBI:57540"/>
    </ligand>
</feature>
<dbReference type="PROSITE" id="PS01056">
    <property type="entry name" value="DNA_LIGASE_N2"/>
    <property type="match status" value="1"/>
</dbReference>
<name>A0A939G0H0_9BACT</name>
<dbReference type="SMART" id="SM00292">
    <property type="entry name" value="BRCT"/>
    <property type="match status" value="1"/>
</dbReference>
<dbReference type="InterPro" id="IPR001679">
    <property type="entry name" value="DNA_ligase"/>
</dbReference>
<dbReference type="InterPro" id="IPR001357">
    <property type="entry name" value="BRCT_dom"/>
</dbReference>
<evidence type="ECO:0000256" key="12">
    <source>
        <dbReference type="ARBA" id="ARBA00034005"/>
    </source>
</evidence>
<keyword evidence="11 14" id="KW-0234">DNA repair</keyword>
<evidence type="ECO:0000259" key="17">
    <source>
        <dbReference type="PROSITE" id="PS50172"/>
    </source>
</evidence>
<dbReference type="FunFam" id="2.40.50.140:FF:000012">
    <property type="entry name" value="DNA ligase"/>
    <property type="match status" value="1"/>
</dbReference>
<evidence type="ECO:0000256" key="16">
    <source>
        <dbReference type="SAM" id="MobiDB-lite"/>
    </source>
</evidence>
<dbReference type="RefSeq" id="WP_207333642.1">
    <property type="nucleotide sequence ID" value="NZ_JAFMYU010000001.1"/>
</dbReference>
<accession>A0A939G0H0</accession>
<keyword evidence="5 14" id="KW-0235">DNA replication</keyword>
<dbReference type="FunFam" id="1.10.150.20:FF:000006">
    <property type="entry name" value="DNA ligase"/>
    <property type="match status" value="1"/>
</dbReference>
<feature type="compositionally biased region" description="Low complexity" evidence="16">
    <location>
        <begin position="173"/>
        <end position="185"/>
    </location>
</feature>
<dbReference type="GO" id="GO:0006281">
    <property type="term" value="P:DNA repair"/>
    <property type="evidence" value="ECO:0007669"/>
    <property type="project" value="UniProtKB-KW"/>
</dbReference>
<evidence type="ECO:0000313" key="18">
    <source>
        <dbReference type="EMBL" id="MBO0929689.1"/>
    </source>
</evidence>
<dbReference type="PANTHER" id="PTHR23389">
    <property type="entry name" value="CHROMOSOME TRANSMISSION FIDELITY FACTOR 18"/>
    <property type="match status" value="1"/>
</dbReference>
<dbReference type="InterPro" id="IPR010994">
    <property type="entry name" value="RuvA_2-like"/>
</dbReference>
<dbReference type="PANTHER" id="PTHR23389:SF9">
    <property type="entry name" value="DNA LIGASE"/>
    <property type="match status" value="1"/>
</dbReference>
<dbReference type="Proteomes" id="UP000664795">
    <property type="component" value="Unassembled WGS sequence"/>
</dbReference>
<keyword evidence="10 14" id="KW-0520">NAD</keyword>
<dbReference type="SUPFAM" id="SSF47781">
    <property type="entry name" value="RuvA domain 2-like"/>
    <property type="match status" value="1"/>
</dbReference>
<dbReference type="Pfam" id="PF12826">
    <property type="entry name" value="HHH_2"/>
    <property type="match status" value="1"/>
</dbReference>
<dbReference type="InterPro" id="IPR036420">
    <property type="entry name" value="BRCT_dom_sf"/>
</dbReference>
<dbReference type="NCBIfam" id="TIGR00575">
    <property type="entry name" value="dnlj"/>
    <property type="match status" value="1"/>
</dbReference>
<evidence type="ECO:0000256" key="3">
    <source>
        <dbReference type="ARBA" id="ARBA00013308"/>
    </source>
</evidence>
<dbReference type="InterPro" id="IPR004149">
    <property type="entry name" value="Znf_DNAligase_C4"/>
</dbReference>
<evidence type="ECO:0000256" key="10">
    <source>
        <dbReference type="ARBA" id="ARBA00023027"/>
    </source>
</evidence>
<keyword evidence="9 14" id="KW-0460">Magnesium</keyword>
<comment type="cofactor">
    <cofactor evidence="14">
        <name>Mg(2+)</name>
        <dbReference type="ChEBI" id="CHEBI:18420"/>
    </cofactor>
    <cofactor evidence="14">
        <name>Mn(2+)</name>
        <dbReference type="ChEBI" id="CHEBI:29035"/>
    </cofactor>
</comment>
<dbReference type="Gene3D" id="1.10.287.610">
    <property type="entry name" value="Helix hairpin bin"/>
    <property type="match status" value="1"/>
</dbReference>
<dbReference type="Gene3D" id="6.20.10.30">
    <property type="match status" value="1"/>
</dbReference>
<comment type="caution">
    <text evidence="18">The sequence shown here is derived from an EMBL/GenBank/DDBJ whole genome shotgun (WGS) entry which is preliminary data.</text>
</comment>
<feature type="binding site" evidence="14">
    <location>
        <position position="458"/>
    </location>
    <ligand>
        <name>Zn(2+)</name>
        <dbReference type="ChEBI" id="CHEBI:29105"/>
    </ligand>
</feature>
<dbReference type="InterPro" id="IPR033136">
    <property type="entry name" value="DNA_ligase_CS"/>
</dbReference>
<dbReference type="GO" id="GO:0003911">
    <property type="term" value="F:DNA ligase (NAD+) activity"/>
    <property type="evidence" value="ECO:0007669"/>
    <property type="project" value="UniProtKB-UniRule"/>
</dbReference>
<evidence type="ECO:0000256" key="13">
    <source>
        <dbReference type="ARBA" id="ARBA00060881"/>
    </source>
</evidence>
<reference evidence="18 19" key="1">
    <citation type="submission" date="2021-03" db="EMBL/GenBank/DDBJ databases">
        <title>Fibrella sp. HMF5036 genome sequencing and assembly.</title>
        <authorList>
            <person name="Kang H."/>
            <person name="Kim H."/>
            <person name="Bae S."/>
            <person name="Joh K."/>
        </authorList>
    </citation>
    <scope>NUCLEOTIDE SEQUENCE [LARGE SCALE GENOMIC DNA]</scope>
    <source>
        <strain evidence="18 19">HMF5036</strain>
    </source>
</reference>
<evidence type="ECO:0000256" key="1">
    <source>
        <dbReference type="ARBA" id="ARBA00004067"/>
    </source>
</evidence>
<evidence type="ECO:0000256" key="4">
    <source>
        <dbReference type="ARBA" id="ARBA00022598"/>
    </source>
</evidence>
<feature type="binding site" evidence="14">
    <location>
        <position position="311"/>
    </location>
    <ligand>
        <name>NAD(+)</name>
        <dbReference type="ChEBI" id="CHEBI:57540"/>
    </ligand>
</feature>
<dbReference type="InterPro" id="IPR004150">
    <property type="entry name" value="NAD_DNA_ligase_OB"/>
</dbReference>
<dbReference type="Pfam" id="PF00533">
    <property type="entry name" value="BRCT"/>
    <property type="match status" value="1"/>
</dbReference>
<dbReference type="NCBIfam" id="NF005932">
    <property type="entry name" value="PRK07956.1"/>
    <property type="match status" value="1"/>
</dbReference>
<dbReference type="Pfam" id="PF03119">
    <property type="entry name" value="DNA_ligase_ZBD"/>
    <property type="match status" value="1"/>
</dbReference>
<dbReference type="InterPro" id="IPR018239">
    <property type="entry name" value="DNA_ligase_AS"/>
</dbReference>
<feature type="binding site" evidence="14">
    <location>
        <position position="196"/>
    </location>
    <ligand>
        <name>NAD(+)</name>
        <dbReference type="ChEBI" id="CHEBI:57540"/>
    </ligand>
</feature>
<dbReference type="SUPFAM" id="SSF50249">
    <property type="entry name" value="Nucleic acid-binding proteins"/>
    <property type="match status" value="1"/>
</dbReference>
<evidence type="ECO:0000256" key="2">
    <source>
        <dbReference type="ARBA" id="ARBA00012722"/>
    </source>
</evidence>
<evidence type="ECO:0000256" key="14">
    <source>
        <dbReference type="HAMAP-Rule" id="MF_01588"/>
    </source>
</evidence>
<dbReference type="FunFam" id="3.30.470.30:FF:000001">
    <property type="entry name" value="DNA ligase"/>
    <property type="match status" value="1"/>
</dbReference>
<dbReference type="HAMAP" id="MF_01588">
    <property type="entry name" value="DNA_ligase_A"/>
    <property type="match status" value="1"/>
</dbReference>
<evidence type="ECO:0000256" key="7">
    <source>
        <dbReference type="ARBA" id="ARBA00022763"/>
    </source>
</evidence>
<protein>
    <recommendedName>
        <fullName evidence="3 14">DNA ligase</fullName>
        <ecNumber evidence="2 14">6.5.1.2</ecNumber>
    </recommendedName>
    <alternativeName>
        <fullName evidence="14">Polydeoxyribonucleotide synthase [NAD(+)]</fullName>
    </alternativeName>
</protein>
<dbReference type="EC" id="6.5.1.2" evidence="2 14"/>
<organism evidence="18 19">
    <name type="scientific">Fibrella aquatilis</name>
    <dbReference type="NCBI Taxonomy" id="2817059"/>
    <lineage>
        <taxon>Bacteria</taxon>
        <taxon>Pseudomonadati</taxon>
        <taxon>Bacteroidota</taxon>
        <taxon>Cytophagia</taxon>
        <taxon>Cytophagales</taxon>
        <taxon>Spirosomataceae</taxon>
        <taxon>Fibrella</taxon>
    </lineage>
</organism>
<feature type="binding site" evidence="14">
    <location>
        <position position="432"/>
    </location>
    <ligand>
        <name>Zn(2+)</name>
        <dbReference type="ChEBI" id="CHEBI:29105"/>
    </ligand>
</feature>
<keyword evidence="7 14" id="KW-0227">DNA damage</keyword>
<feature type="active site" description="N6-AMP-lysine intermediate" evidence="14">
    <location>
        <position position="113"/>
    </location>
</feature>
<feature type="binding site" evidence="14">
    <location>
        <begin position="80"/>
        <end position="81"/>
    </location>
    <ligand>
        <name>NAD(+)</name>
        <dbReference type="ChEBI" id="CHEBI:57540"/>
    </ligand>
</feature>
<dbReference type="AlphaFoldDB" id="A0A939G0H0"/>
<dbReference type="InterPro" id="IPR012340">
    <property type="entry name" value="NA-bd_OB-fold"/>
</dbReference>
<keyword evidence="6 14" id="KW-0479">Metal-binding</keyword>
<dbReference type="Pfam" id="PF03120">
    <property type="entry name" value="OB_DNA_ligase"/>
    <property type="match status" value="1"/>
</dbReference>
<feature type="binding site" evidence="14">
    <location>
        <position position="452"/>
    </location>
    <ligand>
        <name>Zn(2+)</name>
        <dbReference type="ChEBI" id="CHEBI:29105"/>
    </ligand>
</feature>
<dbReference type="InterPro" id="IPR013840">
    <property type="entry name" value="DNAligase_N"/>
</dbReference>
<dbReference type="PIRSF" id="PIRSF001604">
    <property type="entry name" value="LigA"/>
    <property type="match status" value="1"/>
</dbReference>
<sequence>MSPEARIQELTSQLNYYNDQYYQHSQSVVDDFTFDKLLEELQALESQHPNLKRPDSPTARVGGTISKEFATVYHRFPMLSLGNTYNETDLIEFDNRVRKGLNGEAYEYICEQKFDGVALSMTYENGILVQGATRGDGVRGDDITHNIRTIRTMPLKVGGREEGDEGEKREEGLSPSSSSSLFSPSSLPPLFEVRGEGFLPLAEFERINKEREDIGEPLLANPRNAASGAFKQQDSAAVAKRRLDCFIYSFLSDEPVFQTHEESLLTLAGWGFNISPTWRKCADIEAVKAYIAEWDTKRFTLPLNTDGIVIKVNRYDQQRELGYTAKSPRWAIAYKFKAAAAATTLNSITYQVGRTGAVTPVAHLSPVLLAGTVVKRASLHNANEIARLGVMLGDTVFVEKGGEIIPKITGVDLGKRPESAHAIAYPTECPACGTSLVRKEDDKGAAQAHFYCTNEKHCPPQRQARFEHFIQRRAMNIESLGEGKIELLIDRGLVEEPADLYDLTNEKLLGLEKTYPATSIVRADGTEEPGKARTVKFGQKTVDNILTAIERSKAQPFGNVLFAMGIRYVGSTTADRLVDYFGSLDALMAVPLETLAGVPDVGPRIAESAFAWFQDEDNRRYVERLRAAGLQLVSEKKVVALESDSLAGKTFLYTGTFANFSREAIEERIAANGGKLLSGVSKKLNFLIVGENAGPSKVAKAQQLNVPMLSEDEFIAMLG</sequence>
<evidence type="ECO:0000256" key="15">
    <source>
        <dbReference type="RuleBase" id="RU000618"/>
    </source>
</evidence>
<feature type="binding site" evidence="14">
    <location>
        <position position="429"/>
    </location>
    <ligand>
        <name>Zn(2+)</name>
        <dbReference type="ChEBI" id="CHEBI:29105"/>
    </ligand>
</feature>
<dbReference type="Pfam" id="PF01653">
    <property type="entry name" value="DNA_ligase_aden"/>
    <property type="match status" value="2"/>
</dbReference>
<dbReference type="CDD" id="cd17748">
    <property type="entry name" value="BRCT_DNA_ligase_like"/>
    <property type="match status" value="1"/>
</dbReference>
<evidence type="ECO:0000256" key="9">
    <source>
        <dbReference type="ARBA" id="ARBA00022842"/>
    </source>
</evidence>
<dbReference type="PROSITE" id="PS01055">
    <property type="entry name" value="DNA_LIGASE_N1"/>
    <property type="match status" value="1"/>
</dbReference>
<comment type="similarity">
    <text evidence="13 14">Belongs to the NAD-dependent DNA ligase family. LigA subfamily.</text>
</comment>
<feature type="domain" description="BRCT" evidence="17">
    <location>
        <begin position="641"/>
        <end position="719"/>
    </location>
</feature>
<dbReference type="EMBL" id="JAFMYU010000001">
    <property type="protein sequence ID" value="MBO0929689.1"/>
    <property type="molecule type" value="Genomic_DNA"/>
</dbReference>
<dbReference type="GO" id="GO:0046872">
    <property type="term" value="F:metal ion binding"/>
    <property type="evidence" value="ECO:0007669"/>
    <property type="project" value="UniProtKB-KW"/>
</dbReference>
<keyword evidence="19" id="KW-1185">Reference proteome</keyword>
<dbReference type="InterPro" id="IPR013839">
    <property type="entry name" value="DNAligase_adenylation"/>
</dbReference>
<dbReference type="Gene3D" id="1.10.150.20">
    <property type="entry name" value="5' to 3' exonuclease, C-terminal subdomain"/>
    <property type="match status" value="2"/>
</dbReference>
<feature type="binding site" evidence="14">
    <location>
        <position position="335"/>
    </location>
    <ligand>
        <name>NAD(+)</name>
        <dbReference type="ChEBI" id="CHEBI:57540"/>
    </ligand>
</feature>
<evidence type="ECO:0000313" key="19">
    <source>
        <dbReference type="Proteomes" id="UP000664795"/>
    </source>
</evidence>
<feature type="region of interest" description="Disordered" evidence="16">
    <location>
        <begin position="155"/>
        <end position="185"/>
    </location>
</feature>
<feature type="binding site" evidence="14">
    <location>
        <begin position="31"/>
        <end position="35"/>
    </location>
    <ligand>
        <name>NAD(+)</name>
        <dbReference type="ChEBI" id="CHEBI:57540"/>
    </ligand>
</feature>
<dbReference type="Gene3D" id="3.30.470.30">
    <property type="entry name" value="DNA ligase/mRNA capping enzyme"/>
    <property type="match status" value="1"/>
</dbReference>
<evidence type="ECO:0000256" key="8">
    <source>
        <dbReference type="ARBA" id="ARBA00022833"/>
    </source>
</evidence>
<keyword evidence="4 14" id="KW-0436">Ligase</keyword>
<dbReference type="GO" id="GO:0005829">
    <property type="term" value="C:cytosol"/>
    <property type="evidence" value="ECO:0007669"/>
    <property type="project" value="TreeGrafter"/>
</dbReference>
<dbReference type="PROSITE" id="PS50172">
    <property type="entry name" value="BRCT"/>
    <property type="match status" value="1"/>
</dbReference>